<feature type="compositionally biased region" description="Low complexity" evidence="3">
    <location>
        <begin position="2717"/>
        <end position="2729"/>
    </location>
</feature>
<evidence type="ECO:0000256" key="3">
    <source>
        <dbReference type="SAM" id="MobiDB-lite"/>
    </source>
</evidence>
<dbReference type="OrthoDB" id="2582440at2"/>
<feature type="domain" description="Ig-like" evidence="5">
    <location>
        <begin position="627"/>
        <end position="741"/>
    </location>
</feature>
<keyword evidence="2" id="KW-1015">Disulfide bond</keyword>
<feature type="compositionally biased region" description="Gly residues" evidence="3">
    <location>
        <begin position="166"/>
        <end position="181"/>
    </location>
</feature>
<dbReference type="Proteomes" id="UP000296862">
    <property type="component" value="Chromosome"/>
</dbReference>
<dbReference type="GO" id="GO:0005975">
    <property type="term" value="P:carbohydrate metabolic process"/>
    <property type="evidence" value="ECO:0007669"/>
    <property type="project" value="UniProtKB-ARBA"/>
</dbReference>
<dbReference type="SMART" id="SM00560">
    <property type="entry name" value="LamGL"/>
    <property type="match status" value="1"/>
</dbReference>
<feature type="domain" description="Ig-like" evidence="5">
    <location>
        <begin position="1690"/>
        <end position="1794"/>
    </location>
</feature>
<gene>
    <name evidence="6" type="ORF">GS03_00025</name>
</gene>
<keyword evidence="7" id="KW-1185">Reference proteome</keyword>
<protein>
    <recommendedName>
        <fullName evidence="5">Ig-like domain-containing protein</fullName>
    </recommendedName>
</protein>
<feature type="region of interest" description="Disordered" evidence="3">
    <location>
        <begin position="1973"/>
        <end position="1997"/>
    </location>
</feature>
<dbReference type="Pfam" id="PF13385">
    <property type="entry name" value="Laminin_G_3"/>
    <property type="match status" value="1"/>
</dbReference>
<feature type="region of interest" description="Disordered" evidence="3">
    <location>
        <begin position="2709"/>
        <end position="2729"/>
    </location>
</feature>
<sequence length="3330" mass="337686">MKNLLLKAEKNCVLLITLLVSSFGYAQTTRIYTSSGTFVAPAGVTTIQVEAYGAGGGGGFGGTSNKDGAGGGGGGGYSRNTTVSVTAGTIYTITIGAQGTGATTSGTPNGTSGGNTTAVFGATTVTANGGIGGFGYSNGGAGGSAGTGSTRNGGAGGNGLNGNGSGGGGGAGGTTSNGGNGSVPTGGTAGGGNAGAGGNGTTANAAAGSNATNYGGGGGGGTKSSAGGNGTQGYAIITYTCPTYALTSATTSNSPLCTGSSASVTLNSSSLASGTYTVTYNLSGATTATGNTASMTFTAGSPGTGTFSTSVLNIGSTTVTITNLASSYCTNSISSFNTTSVTVNPPPTSNAGTAVVACSTDTAIPVTAGSSATNYTSVAWTSSGTGSFTNANSLTTCTYNPSASDISTGIVTLTLTVSNPGCADATSTKTLTLRAAAIAIAGTNINTCSTVGAVNITDGASASNYTSVVWTSNGTGTFVNNNSLTTCTYEPSVDDITAGTITLTLTVIGNSPCSNVTSTKTLTVSSPPTAVAGDEFSSCSAATAINITTGSTATNQTSINWTSDGSGTFTNANSLTTCTYTPSAADISFGEVIFTLTSSNLGCTDTTATKKLKFYVTPTCVAGTPVVTCSTSGSVNITTGSSATNYTSIAWTSNGTGTFTDADSLTSCNYTPSAADITVGSVTLTLTASGDASCGNITSSKTLTISSPPTADAGADFYSCSAATPINVTIGSSATNQTSVNWTSDGSGTFANANSLTTCTYTPSAADISSGEVIITLTSSNLGCTNANATKKLTFYTTPTCFAGTLLSTCSTAGSVNITTGSNATNYTSIAWTSNGSGTFTDADSLTSCTYTPSAADISMGSITLTLTAVGHPLCGDAISTKTLTISSPMTAIAGANFNTCSTSGAINITSGSSATNYTSIVWTSNGTGTLTNSNSLTTCTYTPSAADITAGSVKITLIASNSGCANMTSSKKIFFIPDAIATAGIGISICSTVGSVNITAGSSAANYNYTDWSSNGTGTFTNAGSLTTCTYTPSVADITAGSVTLTLTAYGNTPCSNTTSTKTLTISSPMTVDAGADFSTCYAAGAINITAGASATNQATLLWTSNGSGTFANANSLTTCTYTPSAADLTAGSVIFTLYATNAACADVSATKTVSFSQLSTAVAGTTINTCSTNGAVNITAGASATNYTAVAWSSSGTGTFTDADSLTLCTYAPSAADITAGSITLTLTVNGNAPCTDVTSTKNLIISLGPNAVAGASFSACYSSGAINITAGSSATNQTSVNWTSNGTGTFANANSLTTCTYTPSAADITAGSVIFTLTASNAGCADATDTKTLTISLLPTAIAGTAMNTCSSTGAVNITTGSSATNYTSVTWTSNGTGTFANANSLTTCTYTPSVADITAGSVILTLTVTGNAPCADVTSTKNLTISLAPTAVAGSNFSTCYSSGAISITTGSSATNQTSVTWTSTGTGTFANANSLTTCTYTPSAADITAGSVIFTLTATNAGCANATATKTLTISLLPTAVAGPAIDTCSSTGAINITAGSSATNYASIAWTSSGTGTFTNSNSLTTCTYNPSAADITAGSVVLTLTVNGNAPCATITDNKTLTISKVMTAVAGPAFTACSSNTAIVVTTGSSATNQTLVTWTSSGTGTFTNPNSLTTCTYTPSVADTTGGSVIISLTASNTSCPTVTSNKTLTFVAAPIADAGSDIATCSTCGTVNITANSSASNYTSIVWTSSGTGTFTNPTSLTTCTYTPSAADITTSLVQGGITLTLTATGTSPCTTSVSTKVLAITSQTFTSSGTFTVPAGVYQVTVEAWGGGGKGGDGLNVGKVGGGGGGGAYSLKSVAVVPGNTYSVNVGLGSHSVADGGDSWFINTSTFLAKGGTTALDNAVTGGAGGSTAACIGDVTSRGGNGANGVTGSYGGGGGAGAEAGENMGVDATTNLGAIAVCSGGNGGNGYTSQNGDGLTGIAPGGGGGGGRRNGNNGVNQGTGGPGADGKVVIKWPVNAMLPSLTYAPGGITSNLQLWLRSDLLNGTTTVADNTPVTTWYTQARGANAIKPAAVGAPVYRNNAAYNINFNAVVDFTNPYNTPSQVYTDLSSSRQYLKGTNGYYSEDTFVVVIPDVTVTSALNSMDVFAGKSSPCAQNTKAGISYGNVDTRFTNEVLSYTSGTTTSYGNAEVSTTTQYSRPGIINVRNNSGNTGMQLYYNANNIATTEVNASKHRNIYDSQYWIGRSEAWDGSLDGRIAEVITYSSRKNDTTERNKIESYLGVKYGITLGVNGTSQNYLASDGTIIWDATANAGYNYDIAGIGRDDVEKLNQKQSKSVNANSNLTIGLGTIATTNTANTNAFDADKKYLIWGDNGGNMNDSGTDLTITFGGTSSVTTLTDLPNKKWKINEIGGDVATTKVSIPTTAFASLPALAGNDAYVMIVASDAAFTTNLETVFLTTNGTAQETDYDFDGTKFFTFGVAHESIYSRHATFDGTDDTMKVSNSNNLNSTFSMMTWVRPTGANTLANDRTIVSKYNGTSGFRVYLNSTNRVVVTWAGGTTLTSATALPSSEWHNVAIIYSSGSIKLYIDGVLDSTVASAAPVSSTNTFSIGAEYRSKSDTRNFFKGDIDEFRLWDKAITLSELKFVMNQEILQNATGTKGAILPTTITKNDISTLNWSNLQAYYSMNSFIGTHINDDSQNSNRGNVFLPNKTTITVQSSPQPYESSTDGSWSSTSTWSNGTIQQLPNSISIVDGTTPIDWNIVKTNNNVGSTGNKTVLGLFVNTNTLSATNDTKIQVSHYLKIDGKIDLVGKSQLIQTTNSDLDVTSAGSLERDQQGQAIKYNYNYWSSPVSSINNTTINHGFTVAGVMKDGTNVNNPQNLQWTTGVNGSPTTPITLSSYWIFKFQNSTNSYANWASAGPNGTLLPGQGYTMKGCGSAAADQNYVFVGKPNNGTITSTVGPGNLNLCGNPYASAIDADQFIDDNAASLNGTLYFWEHYSTNTAHATIQYQGGYATYTKTGGTAPVAPAGISGLGSSSKVAKRYIPVGQGFFVTGSATGGTITFNNAQRLFVKENDPTSFTLFKTGNATVVATVNQEYNNASDTVTEEQFAKLRLGYNSADNYHRQILLGFMNEHATAGYDNGYDALSIESLTNDMYFINGTNKLNISGDGSFNVNNIYPLGVKNAVAGEVTFVVDGKENFDDDQEIYIYDNVTSIYHSIKDQNFQINLPVGTYDTRFSLRFTNGSTALGTVDHTDANHGISVIHSQANNVINIKNELQEVNVKSVSLYNLLGQEVQSWKMYNQNQTDMQLRVSDLSSGTYIVKVITDGGDVTKKIIIK</sequence>
<dbReference type="Pfam" id="PF21722">
    <property type="entry name" value="Gly_rich_2"/>
    <property type="match status" value="2"/>
</dbReference>
<evidence type="ECO:0000256" key="4">
    <source>
        <dbReference type="SAM" id="SignalP"/>
    </source>
</evidence>
<accession>A0A4P7PR75</accession>
<keyword evidence="1 4" id="KW-0732">Signal</keyword>
<dbReference type="EMBL" id="CP038810">
    <property type="protein sequence ID" value="QBZ96552.1"/>
    <property type="molecule type" value="Genomic_DNA"/>
</dbReference>
<dbReference type="InterPro" id="IPR007110">
    <property type="entry name" value="Ig-like_dom"/>
</dbReference>
<dbReference type="KEGG" id="fsn:GS03_00025"/>
<evidence type="ECO:0000256" key="1">
    <source>
        <dbReference type="ARBA" id="ARBA00022729"/>
    </source>
</evidence>
<feature type="compositionally biased region" description="Gly residues" evidence="3">
    <location>
        <begin position="1974"/>
        <end position="1984"/>
    </location>
</feature>
<feature type="chain" id="PRO_5020994487" description="Ig-like domain-containing protein" evidence="4">
    <location>
        <begin position="27"/>
        <end position="3330"/>
    </location>
</feature>
<dbReference type="Pfam" id="PF18962">
    <property type="entry name" value="Por_Secre_tail"/>
    <property type="match status" value="1"/>
</dbReference>
<dbReference type="RefSeq" id="WP_136150557.1">
    <property type="nucleotide sequence ID" value="NZ_CP038810.1"/>
</dbReference>
<dbReference type="InterPro" id="IPR013320">
    <property type="entry name" value="ConA-like_dom_sf"/>
</dbReference>
<feature type="region of interest" description="Disordered" evidence="3">
    <location>
        <begin position="166"/>
        <end position="186"/>
    </location>
</feature>
<organism evidence="6 7">
    <name type="scientific">Flavobacterium sangjuense</name>
    <dbReference type="NCBI Taxonomy" id="2518177"/>
    <lineage>
        <taxon>Bacteria</taxon>
        <taxon>Pseudomonadati</taxon>
        <taxon>Bacteroidota</taxon>
        <taxon>Flavobacteriia</taxon>
        <taxon>Flavobacteriales</taxon>
        <taxon>Flavobacteriaceae</taxon>
        <taxon>Flavobacterium</taxon>
    </lineage>
</organism>
<dbReference type="SUPFAM" id="SSF49899">
    <property type="entry name" value="Concanavalin A-like lectins/glucanases"/>
    <property type="match status" value="1"/>
</dbReference>
<reference evidence="6 7" key="1">
    <citation type="submission" date="2019-04" db="EMBL/GenBank/DDBJ databases">
        <title>Flavobacterium sp. GS03.</title>
        <authorList>
            <person name="Kim H."/>
        </authorList>
    </citation>
    <scope>NUCLEOTIDE SEQUENCE [LARGE SCALE GENOMIC DNA]</scope>
    <source>
        <strain evidence="6 7">GS03</strain>
    </source>
</reference>
<evidence type="ECO:0000313" key="7">
    <source>
        <dbReference type="Proteomes" id="UP000296862"/>
    </source>
</evidence>
<dbReference type="GO" id="GO:0004553">
    <property type="term" value="F:hydrolase activity, hydrolyzing O-glycosyl compounds"/>
    <property type="evidence" value="ECO:0007669"/>
    <property type="project" value="UniProtKB-ARBA"/>
</dbReference>
<dbReference type="InterPro" id="IPR049304">
    <property type="entry name" value="Gly_rich_dom"/>
</dbReference>
<dbReference type="InterPro" id="IPR006558">
    <property type="entry name" value="LamG-like"/>
</dbReference>
<dbReference type="PROSITE" id="PS50835">
    <property type="entry name" value="IG_LIKE"/>
    <property type="match status" value="2"/>
</dbReference>
<dbReference type="InterPro" id="IPR058515">
    <property type="entry name" value="DUF8202"/>
</dbReference>
<proteinExistence type="predicted"/>
<evidence type="ECO:0000259" key="5">
    <source>
        <dbReference type="PROSITE" id="PS50835"/>
    </source>
</evidence>
<name>A0A4P7PR75_9FLAO</name>
<feature type="signal peptide" evidence="4">
    <location>
        <begin position="1"/>
        <end position="26"/>
    </location>
</feature>
<dbReference type="Pfam" id="PF26628">
    <property type="entry name" value="DUF8202"/>
    <property type="match status" value="1"/>
</dbReference>
<dbReference type="Gene3D" id="2.60.120.200">
    <property type="match status" value="1"/>
</dbReference>
<evidence type="ECO:0000313" key="6">
    <source>
        <dbReference type="EMBL" id="QBZ96552.1"/>
    </source>
</evidence>
<dbReference type="InterPro" id="IPR026444">
    <property type="entry name" value="Secre_tail"/>
</dbReference>
<evidence type="ECO:0000256" key="2">
    <source>
        <dbReference type="ARBA" id="ARBA00023157"/>
    </source>
</evidence>
<dbReference type="NCBIfam" id="TIGR04183">
    <property type="entry name" value="Por_Secre_tail"/>
    <property type="match status" value="1"/>
</dbReference>